<organism evidence="2 3">
    <name type="scientific">Diaporthe eres</name>
    <name type="common">Phomopsis oblonga</name>
    <dbReference type="NCBI Taxonomy" id="83184"/>
    <lineage>
        <taxon>Eukaryota</taxon>
        <taxon>Fungi</taxon>
        <taxon>Dikarya</taxon>
        <taxon>Ascomycota</taxon>
        <taxon>Pezizomycotina</taxon>
        <taxon>Sordariomycetes</taxon>
        <taxon>Sordariomycetidae</taxon>
        <taxon>Diaporthales</taxon>
        <taxon>Diaporthaceae</taxon>
        <taxon>Diaporthe</taxon>
        <taxon>Diaporthe eres species complex</taxon>
    </lineage>
</organism>
<comment type="caution">
    <text evidence="2">The sequence shown here is derived from an EMBL/GenBank/DDBJ whole genome shotgun (WGS) entry which is preliminary data.</text>
</comment>
<dbReference type="Proteomes" id="UP001430848">
    <property type="component" value="Unassembled WGS sequence"/>
</dbReference>
<feature type="compositionally biased region" description="Basic residues" evidence="1">
    <location>
        <begin position="67"/>
        <end position="77"/>
    </location>
</feature>
<feature type="compositionally biased region" description="Basic and acidic residues" evidence="1">
    <location>
        <begin position="219"/>
        <end position="228"/>
    </location>
</feature>
<feature type="compositionally biased region" description="Acidic residues" evidence="1">
    <location>
        <begin position="35"/>
        <end position="49"/>
    </location>
</feature>
<feature type="region of interest" description="Disordered" evidence="1">
    <location>
        <begin position="185"/>
        <end position="253"/>
    </location>
</feature>
<name>A0ABR1P2W8_DIAER</name>
<proteinExistence type="predicted"/>
<dbReference type="EMBL" id="JAKNSF020000053">
    <property type="protein sequence ID" value="KAK7724984.1"/>
    <property type="molecule type" value="Genomic_DNA"/>
</dbReference>
<feature type="region of interest" description="Disordered" evidence="1">
    <location>
        <begin position="35"/>
        <end position="113"/>
    </location>
</feature>
<sequence length="270" mass="30141">MPKKSTCYFCQEDCQPGHNLCSKCQTRFQPQEEVFEYSESEYEDDIELEDATHSSPETQQPPAALRRSSKRRTSRYPKAREKSRGWSEFSSVSKLQQLASRSASTSPTSHVALELKVVPPQDIKIRTVSSPTKTNAGDGRSALHHIQQAMKPRGSASPGSQDRDAIRLGKVRSGEIRRVDIPDIIKAKPPTPKENSFQRNSQEHQSRGSFANWLNYYDEDGKNSERHSGSARSNGADLPANSENSAVPATPGTYDRVTSIYDLYASFEDT</sequence>
<keyword evidence="3" id="KW-1185">Reference proteome</keyword>
<gene>
    <name evidence="2" type="ORF">SLS63_008386</name>
</gene>
<protein>
    <submittedName>
        <fullName evidence="2">Uncharacterized protein</fullName>
    </submittedName>
</protein>
<feature type="compositionally biased region" description="Polar residues" evidence="1">
    <location>
        <begin position="88"/>
        <end position="109"/>
    </location>
</feature>
<evidence type="ECO:0000256" key="1">
    <source>
        <dbReference type="SAM" id="MobiDB-lite"/>
    </source>
</evidence>
<accession>A0ABR1P2W8</accession>
<reference evidence="2 3" key="1">
    <citation type="submission" date="2024-02" db="EMBL/GenBank/DDBJ databases">
        <title>De novo assembly and annotation of 12 fungi associated with fruit tree decline syndrome in Ontario, Canada.</title>
        <authorList>
            <person name="Sulman M."/>
            <person name="Ellouze W."/>
            <person name="Ilyukhin E."/>
        </authorList>
    </citation>
    <scope>NUCLEOTIDE SEQUENCE [LARGE SCALE GENOMIC DNA]</scope>
    <source>
        <strain evidence="2 3">M169</strain>
    </source>
</reference>
<evidence type="ECO:0000313" key="2">
    <source>
        <dbReference type="EMBL" id="KAK7724984.1"/>
    </source>
</evidence>
<evidence type="ECO:0000313" key="3">
    <source>
        <dbReference type="Proteomes" id="UP001430848"/>
    </source>
</evidence>